<comment type="similarity">
    <text evidence="3">Belongs to the disease resistance NB-LRR family.</text>
</comment>
<dbReference type="OrthoDB" id="602760at2759"/>
<comment type="function">
    <text evidence="1">Confers resistance to late blight (Phytophthora infestans) races carrying the avirulence gene Avr1. Resistance proteins guard the plant against pathogens that contain an appropriate avirulence protein via an indirect interaction with this avirulence protein. That triggers a defense system including the hypersensitive response, which restricts the pathogen growth.</text>
</comment>
<organism evidence="13 17">
    <name type="scientific">Coffea arabica</name>
    <name type="common">Arabian coffee</name>
    <dbReference type="NCBI Taxonomy" id="13443"/>
    <lineage>
        <taxon>Eukaryota</taxon>
        <taxon>Viridiplantae</taxon>
        <taxon>Streptophyta</taxon>
        <taxon>Embryophyta</taxon>
        <taxon>Tracheophyta</taxon>
        <taxon>Spermatophyta</taxon>
        <taxon>Magnoliopsida</taxon>
        <taxon>eudicotyledons</taxon>
        <taxon>Gunneridae</taxon>
        <taxon>Pentapetalae</taxon>
        <taxon>asterids</taxon>
        <taxon>lamiids</taxon>
        <taxon>Gentianales</taxon>
        <taxon>Rubiaceae</taxon>
        <taxon>Ixoroideae</taxon>
        <taxon>Gardenieae complex</taxon>
        <taxon>Bertiereae - Coffeeae clade</taxon>
        <taxon>Coffeeae</taxon>
        <taxon>Coffea</taxon>
    </lineage>
</organism>
<evidence type="ECO:0000313" key="14">
    <source>
        <dbReference type="RefSeq" id="XP_027119140.1"/>
    </source>
</evidence>
<keyword evidence="8" id="KW-0547">Nucleotide-binding</keyword>
<evidence type="ECO:0000256" key="3">
    <source>
        <dbReference type="ARBA" id="ARBA00008894"/>
    </source>
</evidence>
<evidence type="ECO:0000256" key="4">
    <source>
        <dbReference type="ARBA" id="ARBA00022490"/>
    </source>
</evidence>
<dbReference type="Pfam" id="PF23559">
    <property type="entry name" value="WHD_DRP"/>
    <property type="match status" value="1"/>
</dbReference>
<dbReference type="InterPro" id="IPR027417">
    <property type="entry name" value="P-loop_NTPase"/>
</dbReference>
<dbReference type="GeneID" id="113736398"/>
<dbReference type="RefSeq" id="XP_027119142.1">
    <property type="nucleotide sequence ID" value="XM_027263341.1"/>
</dbReference>
<dbReference type="PANTHER" id="PTHR23155:SF1152">
    <property type="entry name" value="AAA+ ATPASE DOMAIN-CONTAINING PROTEIN"/>
    <property type="match status" value="1"/>
</dbReference>
<gene>
    <name evidence="14 15 16 17 18 19" type="primary">LOC113736398</name>
</gene>
<evidence type="ECO:0000256" key="7">
    <source>
        <dbReference type="ARBA" id="ARBA00022737"/>
    </source>
</evidence>
<keyword evidence="6" id="KW-0381">Hypersensitive response</keyword>
<dbReference type="SUPFAM" id="SSF52058">
    <property type="entry name" value="L domain-like"/>
    <property type="match status" value="1"/>
</dbReference>
<keyword evidence="5" id="KW-0433">Leucine-rich repeat</keyword>
<dbReference type="GO" id="GO:0009626">
    <property type="term" value="P:plant-type hypersensitive response"/>
    <property type="evidence" value="ECO:0007669"/>
    <property type="project" value="UniProtKB-KW"/>
</dbReference>
<dbReference type="InterPro" id="IPR044974">
    <property type="entry name" value="Disease_R_plants"/>
</dbReference>
<dbReference type="GO" id="GO:0051607">
    <property type="term" value="P:defense response to virus"/>
    <property type="evidence" value="ECO:0007669"/>
    <property type="project" value="UniProtKB-ARBA"/>
</dbReference>
<comment type="subcellular location">
    <subcellularLocation>
        <location evidence="2">Cytoplasm</location>
    </subcellularLocation>
</comment>
<dbReference type="FunFam" id="1.10.10.10:FF:000322">
    <property type="entry name" value="Probable disease resistance protein At1g63360"/>
    <property type="match status" value="1"/>
</dbReference>
<dbReference type="PANTHER" id="PTHR23155">
    <property type="entry name" value="DISEASE RESISTANCE PROTEIN RP"/>
    <property type="match status" value="1"/>
</dbReference>
<dbReference type="InterPro" id="IPR058922">
    <property type="entry name" value="WHD_DRP"/>
</dbReference>
<dbReference type="GO" id="GO:0005524">
    <property type="term" value="F:ATP binding"/>
    <property type="evidence" value="ECO:0007669"/>
    <property type="project" value="UniProtKB-KW"/>
</dbReference>
<evidence type="ECO:0000313" key="13">
    <source>
        <dbReference type="Proteomes" id="UP001652660"/>
    </source>
</evidence>
<dbReference type="Gene3D" id="3.80.10.10">
    <property type="entry name" value="Ribonuclease Inhibitor"/>
    <property type="match status" value="1"/>
</dbReference>
<dbReference type="SUPFAM" id="SSF52540">
    <property type="entry name" value="P-loop containing nucleoside triphosphate hydrolases"/>
    <property type="match status" value="1"/>
</dbReference>
<evidence type="ECO:0000259" key="11">
    <source>
        <dbReference type="Pfam" id="PF00931"/>
    </source>
</evidence>
<sequence>MAWNFDRLTELLDNLRKKNPTHSNITVLRNDWRFLRTLWECICHQQQPNNWATLALKVEIEAAAQNIAEDIAEKHDRSELVVSILVRDCQRKTKDFMAQISRYVCRFSKSFQVKSLSLFSDDSFWTRFVDAVRANLWSIKSTTHIYENARYRSEVDQKLGALYKDLDSLQDYILAVVRREYRTNGIHDFLVHVASVICRIAIQSCDYWINYRAGKYSAVYELNKLVEEEEGGVLYEIDPTNPKFMEFHTKTLIVLYKIHPGPIGGNFCNYLLGGSRSRQKNLEAEIKVLIFLLFHNGLEDEKEEEEDDGESCEDVRSFLAEINALLVEAACLCEAVRRGTELSCPPCSELLTKISILKAEHFLKKLLRDTTDIALSFLFKSHRIGELKDILEKMRRFSEDLPDEKKEYGKRRLAIIEGVAEEVASLCQAFEAKKISESTVKNSLLRLLLNMVISKAESFLMELLSKKSAANFVDCTEDRIQLLLQQLNFFTLIVTNDLVKGRKDGNMILADIEAFARWLTCFASLVMVKKKPILSFYELLEKVKLVKEELKEIGPQFPLSAFPQTYKLGFIDFLSNNLRELLKYDSQAVAQVKQHIEEIQLHLKSLSSFLTRISDSDIDEHPELKDLGDHATNVAYKLEYVIDSIELDPDWKHCFWFYYLLDEVRVLDKQASQGHEIISDAKVQNATQVSAINELVVDLSDEEAFIVDRLTGGSSQLGVVSIVGISGVGKTTMARKLFNNQNVIYHFHHRAWCTVSQVYDTRELLLEILSGIHGLTNEVHQLSKEELKSKLRQCLMKNKYLIVMDNVWNVEAWSELKNSFPDSINGSRILIMSCRSDVALQIEPDCDPHFLRPFSDYESWKLLEEKIFQGEGCPEELLLVGEQIAQQCKGLPLSVVVVAGLLERTEKRKECWEKVAESLSLDKMEDLEARCMKILELSYRYLPGYLKACFLYLAVFIEDRDIPVDKLIKFWLAEGLVQGTRSNNLEDVAQDYLKDLISRSLMTISKRKSNGDVKACRLHDRLHDLCLSKAKEENFLQLVTTYDEPYASFPDSIYGFDLYFDHQLQPVTYEAYRLSIFLKRNHFVESRPSGLGTRSLIFFASADSEPRCPHDISFICYNFKFLRVLDLECINMGISFPFEIGLLVGLRYLAVSGYVRSIPESIANLRNLETLVVKGLRGKVVLPVTIWHMKRLRHLHVNKHVAFNWDDELLGGHFQLENLVSFSCPSLSCGEDAEKILKRFPNLCTLRCMLFESRDSSKICNQLPRFNFLTHLESLNIFYYGRALDASKFILPFKLKNLTLSNFHLPWSYTSVIGRLPHLQVLKLLSGAFEGQIWHLGEQEFRELVFLKLDTLNIVQWSAFSYHFPKLQRLVIQNCKDLLKVPYDFVHIPKLQRIEVLWSGQCTEESAKKIGEATGKIKVVINSL</sequence>
<keyword evidence="4" id="KW-0963">Cytoplasm</keyword>
<evidence type="ECO:0000313" key="17">
    <source>
        <dbReference type="RefSeq" id="XP_027119143.1"/>
    </source>
</evidence>
<feature type="domain" description="Disease resistance protein winged helix" evidence="12">
    <location>
        <begin position="955"/>
        <end position="1026"/>
    </location>
</feature>
<dbReference type="FunFam" id="3.40.50.300:FF:001091">
    <property type="entry name" value="Probable disease resistance protein At1g61300"/>
    <property type="match status" value="1"/>
</dbReference>
<dbReference type="GO" id="GO:0005737">
    <property type="term" value="C:cytoplasm"/>
    <property type="evidence" value="ECO:0007669"/>
    <property type="project" value="UniProtKB-SubCell"/>
</dbReference>
<evidence type="ECO:0000256" key="5">
    <source>
        <dbReference type="ARBA" id="ARBA00022614"/>
    </source>
</evidence>
<dbReference type="Gene3D" id="3.40.50.300">
    <property type="entry name" value="P-loop containing nucleotide triphosphate hydrolases"/>
    <property type="match status" value="1"/>
</dbReference>
<dbReference type="InterPro" id="IPR038005">
    <property type="entry name" value="RX-like_CC"/>
</dbReference>
<accession>A0A6P6WUM1</accession>
<keyword evidence="7" id="KW-0677">Repeat</keyword>
<evidence type="ECO:0000256" key="1">
    <source>
        <dbReference type="ARBA" id="ARBA00002074"/>
    </source>
</evidence>
<dbReference type="RefSeq" id="XP_027119141.1">
    <property type="nucleotide sequence ID" value="XM_027263340.1"/>
</dbReference>
<evidence type="ECO:0000313" key="19">
    <source>
        <dbReference type="RefSeq" id="XP_071940758.1"/>
    </source>
</evidence>
<dbReference type="CDD" id="cd14798">
    <property type="entry name" value="RX-CC_like"/>
    <property type="match status" value="1"/>
</dbReference>
<evidence type="ECO:0000313" key="18">
    <source>
        <dbReference type="RefSeq" id="XP_071940757.1"/>
    </source>
</evidence>
<dbReference type="Gene3D" id="1.10.10.10">
    <property type="entry name" value="Winged helix-like DNA-binding domain superfamily/Winged helix DNA-binding domain"/>
    <property type="match status" value="1"/>
</dbReference>
<dbReference type="PRINTS" id="PR00364">
    <property type="entry name" value="DISEASERSIST"/>
</dbReference>
<dbReference type="Pfam" id="PF00931">
    <property type="entry name" value="NB-ARC"/>
    <property type="match status" value="1"/>
</dbReference>
<reference evidence="14 15" key="2">
    <citation type="submission" date="2025-04" db="UniProtKB">
        <authorList>
            <consortium name="RefSeq"/>
        </authorList>
    </citation>
    <scope>IDENTIFICATION</scope>
    <source>
        <tissue evidence="14 15">Leaves</tissue>
    </source>
</reference>
<dbReference type="RefSeq" id="XP_071940758.1">
    <property type="nucleotide sequence ID" value="XM_072084657.1"/>
</dbReference>
<dbReference type="RefSeq" id="XP_071940757.1">
    <property type="nucleotide sequence ID" value="XM_072084656.1"/>
</dbReference>
<dbReference type="RefSeq" id="XP_027119140.1">
    <property type="nucleotide sequence ID" value="XM_027263339.1"/>
</dbReference>
<evidence type="ECO:0000313" key="15">
    <source>
        <dbReference type="RefSeq" id="XP_027119141.1"/>
    </source>
</evidence>
<feature type="domain" description="NB-ARC" evidence="11">
    <location>
        <begin position="707"/>
        <end position="871"/>
    </location>
</feature>
<proteinExistence type="inferred from homology"/>
<keyword evidence="9" id="KW-0611">Plant defense</keyword>
<evidence type="ECO:0000256" key="10">
    <source>
        <dbReference type="ARBA" id="ARBA00022840"/>
    </source>
</evidence>
<keyword evidence="13" id="KW-1185">Reference proteome</keyword>
<evidence type="ECO:0000256" key="8">
    <source>
        <dbReference type="ARBA" id="ARBA00022741"/>
    </source>
</evidence>
<dbReference type="InterPro" id="IPR042197">
    <property type="entry name" value="Apaf_helical"/>
</dbReference>
<dbReference type="InterPro" id="IPR032675">
    <property type="entry name" value="LRR_dom_sf"/>
</dbReference>
<protein>
    <submittedName>
        <fullName evidence="14 15">Late blight resistance protein homolog R1B-17</fullName>
    </submittedName>
</protein>
<evidence type="ECO:0000256" key="9">
    <source>
        <dbReference type="ARBA" id="ARBA00022821"/>
    </source>
</evidence>
<dbReference type="Proteomes" id="UP001652660">
    <property type="component" value="Chromosome 3e"/>
</dbReference>
<evidence type="ECO:0000256" key="2">
    <source>
        <dbReference type="ARBA" id="ARBA00004496"/>
    </source>
</evidence>
<keyword evidence="10" id="KW-0067">ATP-binding</keyword>
<dbReference type="InterPro" id="IPR002182">
    <property type="entry name" value="NB-ARC"/>
</dbReference>
<dbReference type="InterPro" id="IPR036388">
    <property type="entry name" value="WH-like_DNA-bd_sf"/>
</dbReference>
<evidence type="ECO:0000259" key="12">
    <source>
        <dbReference type="Pfam" id="PF23559"/>
    </source>
</evidence>
<name>A0A6P6WUM1_COFAR</name>
<evidence type="ECO:0000256" key="6">
    <source>
        <dbReference type="ARBA" id="ARBA00022667"/>
    </source>
</evidence>
<dbReference type="Gene3D" id="1.10.8.430">
    <property type="entry name" value="Helical domain of apoptotic protease-activating factors"/>
    <property type="match status" value="1"/>
</dbReference>
<dbReference type="RefSeq" id="XP_027119143.1">
    <property type="nucleotide sequence ID" value="XM_027263342.1"/>
</dbReference>
<evidence type="ECO:0000313" key="16">
    <source>
        <dbReference type="RefSeq" id="XP_027119142.1"/>
    </source>
</evidence>
<reference evidence="13" key="1">
    <citation type="journal article" date="2025" name="Foods">
        <title>Unveiling the Microbial Signatures of Arabica Coffee Cherries: Insights into Ripeness Specific Diversity, Functional Traits, and Implications for Quality and Safety.</title>
        <authorList>
            <consortium name="RefSeq"/>
            <person name="Tenea G.N."/>
            <person name="Cifuentes V."/>
            <person name="Reyes P."/>
            <person name="Cevallos-Vallejos M."/>
        </authorList>
    </citation>
    <scope>NUCLEOTIDE SEQUENCE [LARGE SCALE GENOMIC DNA]</scope>
</reference>
<dbReference type="GO" id="GO:0043531">
    <property type="term" value="F:ADP binding"/>
    <property type="evidence" value="ECO:0007669"/>
    <property type="project" value="InterPro"/>
</dbReference>